<evidence type="ECO:0000256" key="3">
    <source>
        <dbReference type="RuleBase" id="RU000363"/>
    </source>
</evidence>
<name>F8FEL4_PAEMK</name>
<dbReference type="PROSITE" id="PS00061">
    <property type="entry name" value="ADH_SHORT"/>
    <property type="match status" value="1"/>
</dbReference>
<dbReference type="FunFam" id="3.40.50.720:FF:000084">
    <property type="entry name" value="Short-chain dehydrogenase reductase"/>
    <property type="match status" value="1"/>
</dbReference>
<evidence type="ECO:0000313" key="6">
    <source>
        <dbReference type="Proteomes" id="UP000006620"/>
    </source>
</evidence>
<dbReference type="PRINTS" id="PR00081">
    <property type="entry name" value="GDHRDH"/>
</dbReference>
<evidence type="ECO:0000256" key="1">
    <source>
        <dbReference type="ARBA" id="ARBA00006484"/>
    </source>
</evidence>
<proteinExistence type="inferred from homology"/>
<dbReference type="HOGENOM" id="CLU_010194_2_10_9"/>
<dbReference type="RefSeq" id="WP_013920475.1">
    <property type="nucleotide sequence ID" value="NC_015690.1"/>
</dbReference>
<dbReference type="Gene3D" id="3.40.50.720">
    <property type="entry name" value="NAD(P)-binding Rossmann-like Domain"/>
    <property type="match status" value="1"/>
</dbReference>
<dbReference type="PRINTS" id="PR00080">
    <property type="entry name" value="SDRFAMILY"/>
</dbReference>
<reference evidence="5 6" key="2">
    <citation type="journal article" date="2013" name="Genome Announc.">
        <title>Genome Sequence of Growth-Improving Paenibacillus mucilaginosus Strain KNP414.</title>
        <authorList>
            <person name="Lu J.J."/>
            <person name="Wang J.F."/>
            <person name="Hu X.F."/>
        </authorList>
    </citation>
    <scope>NUCLEOTIDE SEQUENCE [LARGE SCALE GENOMIC DNA]</scope>
    <source>
        <strain evidence="5 6">KNP414</strain>
    </source>
</reference>
<dbReference type="EMBL" id="CP002869">
    <property type="protein sequence ID" value="AEI45331.1"/>
    <property type="molecule type" value="Genomic_DNA"/>
</dbReference>
<evidence type="ECO:0000259" key="4">
    <source>
        <dbReference type="SMART" id="SM00822"/>
    </source>
</evidence>
<dbReference type="CDD" id="cd05233">
    <property type="entry name" value="SDR_c"/>
    <property type="match status" value="1"/>
</dbReference>
<accession>F8FEL4</accession>
<dbReference type="GO" id="GO:0016491">
    <property type="term" value="F:oxidoreductase activity"/>
    <property type="evidence" value="ECO:0007669"/>
    <property type="project" value="UniProtKB-KW"/>
</dbReference>
<comment type="similarity">
    <text evidence="1 3">Belongs to the short-chain dehydrogenases/reductases (SDR) family.</text>
</comment>
<dbReference type="InterPro" id="IPR002347">
    <property type="entry name" value="SDR_fam"/>
</dbReference>
<evidence type="ECO:0000313" key="5">
    <source>
        <dbReference type="EMBL" id="AEI45331.1"/>
    </source>
</evidence>
<dbReference type="Proteomes" id="UP000006620">
    <property type="component" value="Chromosome"/>
</dbReference>
<dbReference type="Pfam" id="PF00106">
    <property type="entry name" value="adh_short"/>
    <property type="match status" value="1"/>
</dbReference>
<sequence length="243" mass="25500">MGNERKWDGWTVIVTGAGSGLGRAVALGLAAEGANVVLCGRRAGKVEAAAAEIREAGGRALALRADISREEDVRRLVATALETYGRIDALINNAAVFEAGRVADTSLAEWNEQIGVNLTGAFLMTREVIPVMRRQQSGRIVSITSSLAANGAGGFAAYAASKAGLESLTRTTAEEESGFGIIANLYDPGTIKTEMHATGRDPFLVAPEIVALAAPDGSRFSSRLVLAGGSHGERTTRYRIERA</sequence>
<gene>
    <name evidence="5" type="ordered locus">KNP414_06812</name>
</gene>
<keyword evidence="2" id="KW-0560">Oxidoreductase</keyword>
<dbReference type="PANTHER" id="PTHR43669">
    <property type="entry name" value="5-KETO-D-GLUCONATE 5-REDUCTASE"/>
    <property type="match status" value="1"/>
</dbReference>
<dbReference type="PATRIC" id="fig|1036673.3.peg.6359"/>
<dbReference type="SMART" id="SM00822">
    <property type="entry name" value="PKS_KR"/>
    <property type="match status" value="1"/>
</dbReference>
<dbReference type="InterPro" id="IPR057326">
    <property type="entry name" value="KR_dom"/>
</dbReference>
<dbReference type="InterPro" id="IPR036291">
    <property type="entry name" value="NAD(P)-bd_dom_sf"/>
</dbReference>
<feature type="domain" description="Ketoreductase" evidence="4">
    <location>
        <begin position="10"/>
        <end position="189"/>
    </location>
</feature>
<dbReference type="GO" id="GO:0008206">
    <property type="term" value="P:bile acid metabolic process"/>
    <property type="evidence" value="ECO:0007669"/>
    <property type="project" value="UniProtKB-ARBA"/>
</dbReference>
<dbReference type="KEGG" id="pms:KNP414_06812"/>
<evidence type="ECO:0000256" key="2">
    <source>
        <dbReference type="ARBA" id="ARBA00023002"/>
    </source>
</evidence>
<organism evidence="5 6">
    <name type="scientific">Paenibacillus mucilaginosus (strain KNP414)</name>
    <dbReference type="NCBI Taxonomy" id="1036673"/>
    <lineage>
        <taxon>Bacteria</taxon>
        <taxon>Bacillati</taxon>
        <taxon>Bacillota</taxon>
        <taxon>Bacilli</taxon>
        <taxon>Bacillales</taxon>
        <taxon>Paenibacillaceae</taxon>
        <taxon>Paenibacillus</taxon>
    </lineage>
</organism>
<protein>
    <submittedName>
        <fullName evidence="5">Short-chain dehydrogenase/reductase SDR</fullName>
    </submittedName>
</protein>
<dbReference type="PANTHER" id="PTHR43669:SF3">
    <property type="entry name" value="ALCOHOL DEHYDROGENASE, PUTATIVE (AFU_ORTHOLOGUE AFUA_3G03445)-RELATED"/>
    <property type="match status" value="1"/>
</dbReference>
<dbReference type="AlphaFoldDB" id="F8FEL4"/>
<dbReference type="SUPFAM" id="SSF51735">
    <property type="entry name" value="NAD(P)-binding Rossmann-fold domains"/>
    <property type="match status" value="1"/>
</dbReference>
<dbReference type="InterPro" id="IPR020904">
    <property type="entry name" value="Sc_DH/Rdtase_CS"/>
</dbReference>
<reference evidence="6" key="1">
    <citation type="submission" date="2011-06" db="EMBL/GenBank/DDBJ databases">
        <title>Complete genome sequence of Paenibacillus mucilaginosus KNP414.</title>
        <authorList>
            <person name="Wang J."/>
            <person name="Hu S."/>
            <person name="Hu X."/>
            <person name="Zhang B."/>
            <person name="Dong D."/>
            <person name="Zhang S."/>
            <person name="Zhao K."/>
            <person name="Wu D."/>
        </authorList>
    </citation>
    <scope>NUCLEOTIDE SEQUENCE [LARGE SCALE GENOMIC DNA]</scope>
    <source>
        <strain evidence="6">KNP414</strain>
    </source>
</reference>